<dbReference type="Proteomes" id="UP000887565">
    <property type="component" value="Unplaced"/>
</dbReference>
<reference evidence="3" key="1">
    <citation type="submission" date="2022-11" db="UniProtKB">
        <authorList>
            <consortium name="WormBaseParasite"/>
        </authorList>
    </citation>
    <scope>IDENTIFICATION</scope>
</reference>
<feature type="transmembrane region" description="Helical" evidence="1">
    <location>
        <begin position="46"/>
        <end position="65"/>
    </location>
</feature>
<evidence type="ECO:0000313" key="3">
    <source>
        <dbReference type="WBParaSite" id="nRc.2.0.1.t02268-RA"/>
    </source>
</evidence>
<name>A0A915HJW0_ROMCU</name>
<dbReference type="AlphaFoldDB" id="A0A915HJW0"/>
<keyword evidence="2" id="KW-1185">Reference proteome</keyword>
<proteinExistence type="predicted"/>
<evidence type="ECO:0000256" key="1">
    <source>
        <dbReference type="SAM" id="Phobius"/>
    </source>
</evidence>
<keyword evidence="1" id="KW-1133">Transmembrane helix</keyword>
<keyword evidence="1" id="KW-0812">Transmembrane</keyword>
<sequence>MPEPWSPLMEPKALEWCWTNSNFSFHIGSIARAQIRRPPIFRLPTLHTLVVTLPLAGALLLLIIASRILHLDAISTYSSRVVAANSGQPTACNCELATRDAN</sequence>
<protein>
    <submittedName>
        <fullName evidence="3">Uncharacterized protein</fullName>
    </submittedName>
</protein>
<organism evidence="2 3">
    <name type="scientific">Romanomermis culicivorax</name>
    <name type="common">Nematode worm</name>
    <dbReference type="NCBI Taxonomy" id="13658"/>
    <lineage>
        <taxon>Eukaryota</taxon>
        <taxon>Metazoa</taxon>
        <taxon>Ecdysozoa</taxon>
        <taxon>Nematoda</taxon>
        <taxon>Enoplea</taxon>
        <taxon>Dorylaimia</taxon>
        <taxon>Mermithida</taxon>
        <taxon>Mermithoidea</taxon>
        <taxon>Mermithidae</taxon>
        <taxon>Romanomermis</taxon>
    </lineage>
</organism>
<keyword evidence="1" id="KW-0472">Membrane</keyword>
<evidence type="ECO:0000313" key="2">
    <source>
        <dbReference type="Proteomes" id="UP000887565"/>
    </source>
</evidence>
<dbReference type="WBParaSite" id="nRc.2.0.1.t02268-RA">
    <property type="protein sequence ID" value="nRc.2.0.1.t02268-RA"/>
    <property type="gene ID" value="nRc.2.0.1.g02268"/>
</dbReference>
<accession>A0A915HJW0</accession>